<evidence type="ECO:0000313" key="3">
    <source>
        <dbReference type="Proteomes" id="UP001157161"/>
    </source>
</evidence>
<proteinExistence type="predicted"/>
<accession>A0AA38CU05</accession>
<comment type="caution">
    <text evidence="2">The sequence shown here is derived from an EMBL/GenBank/DDBJ whole genome shotgun (WGS) entry which is preliminary data.</text>
</comment>
<dbReference type="AlphaFoldDB" id="A0AA38CU05"/>
<organism evidence="2 3">
    <name type="scientific">Litorihabitans aurantiacus</name>
    <dbReference type="NCBI Taxonomy" id="1930061"/>
    <lineage>
        <taxon>Bacteria</taxon>
        <taxon>Bacillati</taxon>
        <taxon>Actinomycetota</taxon>
        <taxon>Actinomycetes</taxon>
        <taxon>Micrococcales</taxon>
        <taxon>Beutenbergiaceae</taxon>
        <taxon>Litorihabitans</taxon>
    </lineage>
</organism>
<sequence length="226" mass="24605">MVVGTPDHGAPRAYACGVVRRWKWWRRPTGDAARGARRTTPGPGTGSAAAPDGAGGAAEAAATDPTADHPRAPGSVDGPGASNVVATVTRDRVAASLRRRDYRYLVDERGDLCGLWAYRFFSFGVVPDQVLQVRGRWSRQASIERLWEVLAFTDSWNRERHHPKCYVRVHDDGRVHVLTEVTVPVRSGLSDAQIDHLLAVGLASGGMVFDALDELYPDPALNREPS</sequence>
<dbReference type="Proteomes" id="UP001157161">
    <property type="component" value="Unassembled WGS sequence"/>
</dbReference>
<gene>
    <name evidence="2" type="ORF">GCM10025875_17420</name>
</gene>
<dbReference type="InterPro" id="IPR019660">
    <property type="entry name" value="Put_sensory_transdc_reg_YbjN"/>
</dbReference>
<evidence type="ECO:0000256" key="1">
    <source>
        <dbReference type="SAM" id="MobiDB-lite"/>
    </source>
</evidence>
<reference evidence="2" key="1">
    <citation type="journal article" date="2014" name="Int. J. Syst. Evol. Microbiol.">
        <title>Complete genome sequence of Corynebacterium casei LMG S-19264T (=DSM 44701T), isolated from a smear-ripened cheese.</title>
        <authorList>
            <consortium name="US DOE Joint Genome Institute (JGI-PGF)"/>
            <person name="Walter F."/>
            <person name="Albersmeier A."/>
            <person name="Kalinowski J."/>
            <person name="Ruckert C."/>
        </authorList>
    </citation>
    <scope>NUCLEOTIDE SEQUENCE</scope>
    <source>
        <strain evidence="2">NBRC 112290</strain>
    </source>
</reference>
<protein>
    <recommendedName>
        <fullName evidence="4">Sensory transduction regulator</fullName>
    </recommendedName>
</protein>
<keyword evidence="3" id="KW-1185">Reference proteome</keyword>
<feature type="compositionally biased region" description="Low complexity" evidence="1">
    <location>
        <begin position="30"/>
        <end position="65"/>
    </location>
</feature>
<name>A0AA38CU05_9MICO</name>
<reference evidence="2" key="2">
    <citation type="submission" date="2023-02" db="EMBL/GenBank/DDBJ databases">
        <authorList>
            <person name="Sun Q."/>
            <person name="Mori K."/>
        </authorList>
    </citation>
    <scope>NUCLEOTIDE SEQUENCE</scope>
    <source>
        <strain evidence="2">NBRC 112290</strain>
    </source>
</reference>
<evidence type="ECO:0000313" key="2">
    <source>
        <dbReference type="EMBL" id="GMA31750.1"/>
    </source>
</evidence>
<feature type="region of interest" description="Disordered" evidence="1">
    <location>
        <begin position="29"/>
        <end position="83"/>
    </location>
</feature>
<dbReference type="Pfam" id="PF10722">
    <property type="entry name" value="YbjN"/>
    <property type="match status" value="1"/>
</dbReference>
<dbReference type="EMBL" id="BSUM01000001">
    <property type="protein sequence ID" value="GMA31750.1"/>
    <property type="molecule type" value="Genomic_DNA"/>
</dbReference>
<evidence type="ECO:0008006" key="4">
    <source>
        <dbReference type="Google" id="ProtNLM"/>
    </source>
</evidence>